<accession>A0AAJ0FH04</accession>
<dbReference type="FunFam" id="3.40.50.720:FF:000084">
    <property type="entry name" value="Short-chain dehydrogenase reductase"/>
    <property type="match status" value="1"/>
</dbReference>
<keyword evidence="2" id="KW-0560">Oxidoreductase</keyword>
<sequence>MGRLDGKVAIVTGAGSGFGEAIAHGFVSEGAHVLVADIAVSNGERVVDEIGKRQYAGGGSAVFIEVNVAQRGDWEKALELAKAKFGKLDIVVNNAGTTYRKKPSVEVTDAEFDKIIAVNVKSIYLSVSVVMPYFVERKSGVYLNTSSVAGTRVRPGQVFYGGTKGFLNTVSHSSIQVTQGLAAEYGPEGVRVNSICPLRGATGLLEMFSGVPDTPEERAKFALSVPLRRMSEPNDIAKAAIYLASDEAAFVSGVNLPVDGGRLAITGTFFSAQLATKQMLAQGTGGSIVLIASISGSCATPGIRLSAYNASKGAVKMLNTALSVELAPFNIRVNAISPGFIDTELLTPLKEKEPRRIELMNREPPLRRIGNRNDLTPAIVYLLSDASPYTTGAEITIDGGVASGRIESPFI</sequence>
<dbReference type="GeneID" id="85308291"/>
<evidence type="ECO:0000256" key="2">
    <source>
        <dbReference type="ARBA" id="ARBA00023002"/>
    </source>
</evidence>
<dbReference type="NCBIfam" id="NF005559">
    <property type="entry name" value="PRK07231.1"/>
    <property type="match status" value="1"/>
</dbReference>
<dbReference type="Gene3D" id="3.40.50.720">
    <property type="entry name" value="NAD(P)-binding Rossmann-like Domain"/>
    <property type="match status" value="2"/>
</dbReference>
<dbReference type="InterPro" id="IPR036291">
    <property type="entry name" value="NAD(P)-bd_dom_sf"/>
</dbReference>
<evidence type="ECO:0000313" key="4">
    <source>
        <dbReference type="Proteomes" id="UP001244011"/>
    </source>
</evidence>
<dbReference type="SUPFAM" id="SSF51735">
    <property type="entry name" value="NAD(P)-binding Rossmann-fold domains"/>
    <property type="match status" value="2"/>
</dbReference>
<dbReference type="AlphaFoldDB" id="A0AAJ0FH04"/>
<keyword evidence="1" id="KW-0521">NADP</keyword>
<dbReference type="Proteomes" id="UP001244011">
    <property type="component" value="Unassembled WGS sequence"/>
</dbReference>
<gene>
    <name evidence="3" type="ORF">QBC33DRAFT_463001</name>
</gene>
<dbReference type="GO" id="GO:0016491">
    <property type="term" value="F:oxidoreductase activity"/>
    <property type="evidence" value="ECO:0007669"/>
    <property type="project" value="UniProtKB-KW"/>
</dbReference>
<dbReference type="EMBL" id="MU839059">
    <property type="protein sequence ID" value="KAK1761624.1"/>
    <property type="molecule type" value="Genomic_DNA"/>
</dbReference>
<organism evidence="3 4">
    <name type="scientific">Phialemonium atrogriseum</name>
    <dbReference type="NCBI Taxonomy" id="1093897"/>
    <lineage>
        <taxon>Eukaryota</taxon>
        <taxon>Fungi</taxon>
        <taxon>Dikarya</taxon>
        <taxon>Ascomycota</taxon>
        <taxon>Pezizomycotina</taxon>
        <taxon>Sordariomycetes</taxon>
        <taxon>Sordariomycetidae</taxon>
        <taxon>Cephalothecales</taxon>
        <taxon>Cephalothecaceae</taxon>
        <taxon>Phialemonium</taxon>
    </lineage>
</organism>
<dbReference type="RefSeq" id="XP_060277837.1">
    <property type="nucleotide sequence ID" value="XM_060425104.1"/>
</dbReference>
<reference evidence="3" key="1">
    <citation type="submission" date="2023-06" db="EMBL/GenBank/DDBJ databases">
        <title>Genome-scale phylogeny and comparative genomics of the fungal order Sordariales.</title>
        <authorList>
            <consortium name="Lawrence Berkeley National Laboratory"/>
            <person name="Hensen N."/>
            <person name="Bonometti L."/>
            <person name="Westerberg I."/>
            <person name="Brannstrom I.O."/>
            <person name="Guillou S."/>
            <person name="Cros-Aarteil S."/>
            <person name="Calhoun S."/>
            <person name="Haridas S."/>
            <person name="Kuo A."/>
            <person name="Mondo S."/>
            <person name="Pangilinan J."/>
            <person name="Riley R."/>
            <person name="Labutti K."/>
            <person name="Andreopoulos B."/>
            <person name="Lipzen A."/>
            <person name="Chen C."/>
            <person name="Yanf M."/>
            <person name="Daum C."/>
            <person name="Ng V."/>
            <person name="Clum A."/>
            <person name="Steindorff A."/>
            <person name="Ohm R."/>
            <person name="Martin F."/>
            <person name="Silar P."/>
            <person name="Natvig D."/>
            <person name="Lalanne C."/>
            <person name="Gautier V."/>
            <person name="Ament-Velasquez S.L."/>
            <person name="Kruys A."/>
            <person name="Hutchinson M.I."/>
            <person name="Powell A.J."/>
            <person name="Barry K."/>
            <person name="Miller A.N."/>
            <person name="Grigoriev I.V."/>
            <person name="Debuchy R."/>
            <person name="Gladieux P."/>
            <person name="Thoren M.H."/>
            <person name="Johannesson H."/>
        </authorList>
    </citation>
    <scope>NUCLEOTIDE SEQUENCE</scope>
    <source>
        <strain evidence="3">8032-3</strain>
    </source>
</reference>
<evidence type="ECO:0000313" key="3">
    <source>
        <dbReference type="EMBL" id="KAK1761624.1"/>
    </source>
</evidence>
<dbReference type="PRINTS" id="PR00080">
    <property type="entry name" value="SDRFAMILY"/>
</dbReference>
<protein>
    <submittedName>
        <fullName evidence="3">Uncharacterized protein</fullName>
    </submittedName>
</protein>
<comment type="caution">
    <text evidence="3">The sequence shown here is derived from an EMBL/GenBank/DDBJ whole genome shotgun (WGS) entry which is preliminary data.</text>
</comment>
<name>A0AAJ0FH04_9PEZI</name>
<dbReference type="PROSITE" id="PS00061">
    <property type="entry name" value="ADH_SHORT"/>
    <property type="match status" value="1"/>
</dbReference>
<evidence type="ECO:0000256" key="1">
    <source>
        <dbReference type="ARBA" id="ARBA00022857"/>
    </source>
</evidence>
<dbReference type="PRINTS" id="PR00081">
    <property type="entry name" value="GDHRDH"/>
</dbReference>
<dbReference type="InterPro" id="IPR002347">
    <property type="entry name" value="SDR_fam"/>
</dbReference>
<dbReference type="PANTHER" id="PTHR43639">
    <property type="entry name" value="OXIDOREDUCTASE, SHORT-CHAIN DEHYDROGENASE/REDUCTASE FAMILY (AFU_ORTHOLOGUE AFUA_5G02870)"/>
    <property type="match status" value="1"/>
</dbReference>
<keyword evidence="4" id="KW-1185">Reference proteome</keyword>
<dbReference type="InterPro" id="IPR020904">
    <property type="entry name" value="Sc_DH/Rdtase_CS"/>
</dbReference>
<dbReference type="PANTHER" id="PTHR43639:SF5">
    <property type="entry name" value="OXIDOREDUCTASE, SHORT-CHAIN DEHYDROGENASE_REDUCTASE FAMILY (AFU_ORTHOLOGUE AFUA_6G09140)"/>
    <property type="match status" value="1"/>
</dbReference>
<proteinExistence type="predicted"/>
<dbReference type="Pfam" id="PF13561">
    <property type="entry name" value="adh_short_C2"/>
    <property type="match status" value="2"/>
</dbReference>